<dbReference type="Proteomes" id="UP000186309">
    <property type="component" value="Chromosome"/>
</dbReference>
<dbReference type="KEGG" id="pbor:BSF38_00626"/>
<sequence>MTHDPLRPLRLKWDVTRDPGRDRNRLRSPGRDAQNPRGTPRFIGQVASGGAMPNSLDHVFLVHPVRIEGGESEGAASATLVDSGRTIPVVIVGTLLPNIGDFVVAQSIGGRWVAELNGTPASPVACSPCAVPRRNLTVSWTNVLTSGGSALMTFNGSNQWQSGCANQLVLTLACQGGSLVFSATYFPTGGCPNGASQSCATSAAGPYGLAVVQQVCNPFLLSYSASASTCPFLATQGFRQFTITQ</sequence>
<proteinExistence type="predicted"/>
<dbReference type="OrthoDB" id="276675at2"/>
<gene>
    <name evidence="2" type="ORF">BSF38_00626</name>
</gene>
<evidence type="ECO:0000256" key="1">
    <source>
        <dbReference type="SAM" id="MobiDB-lite"/>
    </source>
</evidence>
<dbReference type="EMBL" id="CP019082">
    <property type="protein sequence ID" value="APW59211.1"/>
    <property type="molecule type" value="Genomic_DNA"/>
</dbReference>
<reference evidence="3" key="1">
    <citation type="submission" date="2016-12" db="EMBL/GenBank/DDBJ databases">
        <title>Comparative genomics of four Isosphaeraceae planctomycetes: a common pool of plasmids and glycoside hydrolase genes.</title>
        <authorList>
            <person name="Ivanova A."/>
        </authorList>
    </citation>
    <scope>NUCLEOTIDE SEQUENCE [LARGE SCALE GENOMIC DNA]</scope>
    <source>
        <strain evidence="3">PX4</strain>
    </source>
</reference>
<organism evidence="2 3">
    <name type="scientific">Paludisphaera borealis</name>
    <dbReference type="NCBI Taxonomy" id="1387353"/>
    <lineage>
        <taxon>Bacteria</taxon>
        <taxon>Pseudomonadati</taxon>
        <taxon>Planctomycetota</taxon>
        <taxon>Planctomycetia</taxon>
        <taxon>Isosphaerales</taxon>
        <taxon>Isosphaeraceae</taxon>
        <taxon>Paludisphaera</taxon>
    </lineage>
</organism>
<dbReference type="RefSeq" id="WP_076343419.1">
    <property type="nucleotide sequence ID" value="NZ_CP019082.1"/>
</dbReference>
<evidence type="ECO:0000313" key="2">
    <source>
        <dbReference type="EMBL" id="APW59211.1"/>
    </source>
</evidence>
<feature type="region of interest" description="Disordered" evidence="1">
    <location>
        <begin position="17"/>
        <end position="39"/>
    </location>
</feature>
<protein>
    <submittedName>
        <fullName evidence="2">Uncharacterized protein</fullName>
    </submittedName>
</protein>
<evidence type="ECO:0000313" key="3">
    <source>
        <dbReference type="Proteomes" id="UP000186309"/>
    </source>
</evidence>
<dbReference type="AlphaFoldDB" id="A0A1U7CJV1"/>
<name>A0A1U7CJV1_9BACT</name>
<dbReference type="STRING" id="1387353.BSF38_00626"/>
<accession>A0A1U7CJV1</accession>
<keyword evidence="3" id="KW-1185">Reference proteome</keyword>